<sequence>MKTKHILLVIIGLLIGGNAEAQILKKLKKRAEQAAERTILRKTDEIVSKKTEKTIDDATTSNDRSNTKSDGSADDQIDSESTNSALTMNTAYKKEFYKEDAIIKTYENGNLNQTQYFDADQVAVRMESDAIPKPGYLDSEAYMYSYNDNEQAYNKSAILASGGQGMMVPNMMLEILKLPPEPALANTQKQMDKGITPNPFNGFVEFAFIYGPEQFRYEDFKEVKQNLRGKSYTKFEFLNEPGYEGSYVIFDDEDRLIEIYTNKADTGQSMDAFDMSMMPPGESLIVYEYKPVEVNLPPAKEVRTRGQDMMGLVMGSFKKDKDPEDIDEDDYDTSDSKGMTKSVKKSLKNHKVKAADLPKSYDFDYLYKTTMVSNSKKKGTDMDIIFLINSKNGSFSGSEYIVKDLKDKGTMTMVFDSNLNIMAMFIKGQANQNMLQITPIPDVRNEAKINYEIKELPPKTILGYTCSGLQLEDDKYIMTVYHAKDAPISLINFFGGGGSNATKNIELPDMDPRVLEQFENGLVMEMQYEDKKKSKNNFTVTAISLEKVSTEIKIEDYRFLDMFSGTSMFKN</sequence>
<evidence type="ECO:0000313" key="2">
    <source>
        <dbReference type="EMBL" id="SDI08590.1"/>
    </source>
</evidence>
<dbReference type="Proteomes" id="UP000199492">
    <property type="component" value="Unassembled WGS sequence"/>
</dbReference>
<name>A0A1G8HQ26_9FLAO</name>
<dbReference type="RefSeq" id="WP_092469294.1">
    <property type="nucleotide sequence ID" value="NZ_FNCZ01000007.1"/>
</dbReference>
<keyword evidence="3" id="KW-1185">Reference proteome</keyword>
<evidence type="ECO:0000313" key="3">
    <source>
        <dbReference type="Proteomes" id="UP000199492"/>
    </source>
</evidence>
<feature type="region of interest" description="Disordered" evidence="1">
    <location>
        <begin position="56"/>
        <end position="82"/>
    </location>
</feature>
<organism evidence="2 3">
    <name type="scientific">Winogradskyella thalassocola</name>
    <dbReference type="NCBI Taxonomy" id="262004"/>
    <lineage>
        <taxon>Bacteria</taxon>
        <taxon>Pseudomonadati</taxon>
        <taxon>Bacteroidota</taxon>
        <taxon>Flavobacteriia</taxon>
        <taxon>Flavobacteriales</taxon>
        <taxon>Flavobacteriaceae</taxon>
        <taxon>Winogradskyella</taxon>
    </lineage>
</organism>
<feature type="region of interest" description="Disordered" evidence="1">
    <location>
        <begin position="317"/>
        <end position="339"/>
    </location>
</feature>
<dbReference type="OrthoDB" id="1524221at2"/>
<dbReference type="AlphaFoldDB" id="A0A1G8HQ26"/>
<dbReference type="STRING" id="262004.SAMN04489796_1079"/>
<reference evidence="3" key="1">
    <citation type="submission" date="2016-10" db="EMBL/GenBank/DDBJ databases">
        <authorList>
            <person name="Varghese N."/>
            <person name="Submissions S."/>
        </authorList>
    </citation>
    <scope>NUCLEOTIDE SEQUENCE [LARGE SCALE GENOMIC DNA]</scope>
    <source>
        <strain evidence="3">DSM 15363</strain>
    </source>
</reference>
<gene>
    <name evidence="2" type="ORF">SAMN04489796_1079</name>
</gene>
<accession>A0A1G8HQ26</accession>
<feature type="compositionally biased region" description="Polar residues" evidence="1">
    <location>
        <begin position="57"/>
        <end position="70"/>
    </location>
</feature>
<evidence type="ECO:0000256" key="1">
    <source>
        <dbReference type="SAM" id="MobiDB-lite"/>
    </source>
</evidence>
<feature type="compositionally biased region" description="Acidic residues" evidence="1">
    <location>
        <begin position="323"/>
        <end position="333"/>
    </location>
</feature>
<dbReference type="EMBL" id="FNCZ01000007">
    <property type="protein sequence ID" value="SDI08590.1"/>
    <property type="molecule type" value="Genomic_DNA"/>
</dbReference>
<protein>
    <recommendedName>
        <fullName evidence="4">DUF4412 domain-containing protein</fullName>
    </recommendedName>
</protein>
<evidence type="ECO:0008006" key="4">
    <source>
        <dbReference type="Google" id="ProtNLM"/>
    </source>
</evidence>
<proteinExistence type="predicted"/>